<sequence>MANSPPITGDTATATAAAAAEALPAEHWLSQANRLLPIALERTRATKGFTGRWRTILSMLERLPPCLSRLSTHPCFSKNVLCREQLQSVCKTLTELIELASSGNPPAIGKLQMQSDLDSLACKLDMSLRDCGLLIKTEVLGEVTLPPPEPEAAVAPGQPGARELLARLQIGHAEAKQRALDGLLETMKEDQMSVISVLSRRGISALVQFLAATSPKVREKAATAICSLAESVSCENLLLSEGALPPLIRLAETGTRVSKEKAVLSLQRLSMSADAARAIAAAAGIRPLIETFRSGEPHLQAPAAAALKNLSAIPEIRQNLADEGTITMMIDLLDGAYHASGSKEHAAECLQNLTAGNDSLRRAVVSEGGLKSLLAYLDGPSPPQEPAAAAVRNLVGCVATGDLLSMGLLPRLVHVLKAGSAGAQQASAATVCKICARIEMKKLAGEHGFLPPLIAMLAAKTSGARESAAQALCCLMICPHNAGEVKKDPHSVPNLVHLLDPSACNSAKKYAVGCLLVLSPSKRCKKLMISYGAIGYLKKLCDMDVPGSKKLLDRLQRGKLRNLLFSRG</sequence>
<dbReference type="InterPro" id="IPR000225">
    <property type="entry name" value="Armadillo"/>
</dbReference>
<dbReference type="InterPro" id="IPR011989">
    <property type="entry name" value="ARM-like"/>
</dbReference>
<dbReference type="PANTHER" id="PTHR46043">
    <property type="entry name" value="ARM REPEAT SUPERFAMILY PROTEIN"/>
    <property type="match status" value="1"/>
</dbReference>
<dbReference type="Gene3D" id="1.25.10.10">
    <property type="entry name" value="Leucine-rich Repeat Variant"/>
    <property type="match status" value="1"/>
</dbReference>
<gene>
    <name evidence="3" type="ORF">SI8410_10014348</name>
</gene>
<dbReference type="SMART" id="SM00185">
    <property type="entry name" value="ARM"/>
    <property type="match status" value="7"/>
</dbReference>
<evidence type="ECO:0000256" key="1">
    <source>
        <dbReference type="PROSITE-ProRule" id="PRU00259"/>
    </source>
</evidence>
<accession>A0A7I8L0X1</accession>
<feature type="domain" description="DUF7032" evidence="2">
    <location>
        <begin position="31"/>
        <end position="139"/>
    </location>
</feature>
<reference evidence="3" key="1">
    <citation type="submission" date="2020-02" db="EMBL/GenBank/DDBJ databases">
        <authorList>
            <person name="Scholz U."/>
            <person name="Mascher M."/>
            <person name="Fiebig A."/>
        </authorList>
    </citation>
    <scope>NUCLEOTIDE SEQUENCE</scope>
</reference>
<keyword evidence="4" id="KW-1185">Reference proteome</keyword>
<dbReference type="InterPro" id="IPR054296">
    <property type="entry name" value="DUF7032"/>
</dbReference>
<evidence type="ECO:0000313" key="3">
    <source>
        <dbReference type="EMBL" id="CAA7403670.1"/>
    </source>
</evidence>
<protein>
    <recommendedName>
        <fullName evidence="2">DUF7032 domain-containing protein</fullName>
    </recommendedName>
</protein>
<dbReference type="InterPro" id="IPR016024">
    <property type="entry name" value="ARM-type_fold"/>
</dbReference>
<evidence type="ECO:0000259" key="2">
    <source>
        <dbReference type="Pfam" id="PF23005"/>
    </source>
</evidence>
<dbReference type="PROSITE" id="PS50176">
    <property type="entry name" value="ARM_REPEAT"/>
    <property type="match status" value="1"/>
</dbReference>
<proteinExistence type="predicted"/>
<feature type="repeat" description="ARM" evidence="1">
    <location>
        <begin position="324"/>
        <end position="369"/>
    </location>
</feature>
<organism evidence="3 4">
    <name type="scientific">Spirodela intermedia</name>
    <name type="common">Intermediate duckweed</name>
    <dbReference type="NCBI Taxonomy" id="51605"/>
    <lineage>
        <taxon>Eukaryota</taxon>
        <taxon>Viridiplantae</taxon>
        <taxon>Streptophyta</taxon>
        <taxon>Embryophyta</taxon>
        <taxon>Tracheophyta</taxon>
        <taxon>Spermatophyta</taxon>
        <taxon>Magnoliopsida</taxon>
        <taxon>Liliopsida</taxon>
        <taxon>Araceae</taxon>
        <taxon>Lemnoideae</taxon>
        <taxon>Spirodela</taxon>
    </lineage>
</organism>
<dbReference type="OrthoDB" id="409644at2759"/>
<dbReference type="SUPFAM" id="SSF48371">
    <property type="entry name" value="ARM repeat"/>
    <property type="match status" value="1"/>
</dbReference>
<dbReference type="AlphaFoldDB" id="A0A7I8L0X1"/>
<dbReference type="PANTHER" id="PTHR46043:SF9">
    <property type="entry name" value="ARM REPEAT SUPERFAMILY PROTEIN"/>
    <property type="match status" value="1"/>
</dbReference>
<dbReference type="EMBL" id="LR746273">
    <property type="protein sequence ID" value="CAA7403670.1"/>
    <property type="molecule type" value="Genomic_DNA"/>
</dbReference>
<name>A0A7I8L0X1_SPIIN</name>
<evidence type="ECO:0000313" key="4">
    <source>
        <dbReference type="Proteomes" id="UP000663760"/>
    </source>
</evidence>
<dbReference type="Proteomes" id="UP000663760">
    <property type="component" value="Chromosome 10"/>
</dbReference>
<dbReference type="Pfam" id="PF23005">
    <property type="entry name" value="DUF7032"/>
    <property type="match status" value="1"/>
</dbReference>